<comment type="caution">
    <text evidence="2">The sequence shown here is derived from an EMBL/GenBank/DDBJ whole genome shotgun (WGS) entry which is preliminary data.</text>
</comment>
<evidence type="ECO:0000259" key="1">
    <source>
        <dbReference type="Pfam" id="PF08885"/>
    </source>
</evidence>
<organism evidence="2 3">
    <name type="scientific">Rhizobium rhizogenes</name>
    <name type="common">Agrobacterium rhizogenes</name>
    <dbReference type="NCBI Taxonomy" id="359"/>
    <lineage>
        <taxon>Bacteria</taxon>
        <taxon>Pseudomonadati</taxon>
        <taxon>Pseudomonadota</taxon>
        <taxon>Alphaproteobacteria</taxon>
        <taxon>Hyphomicrobiales</taxon>
        <taxon>Rhizobiaceae</taxon>
        <taxon>Rhizobium/Agrobacterium group</taxon>
        <taxon>Rhizobium</taxon>
    </lineage>
</organism>
<dbReference type="AlphaFoldDB" id="A0AAN2AAV6"/>
<name>A0AAN2AAV6_RHIRH</name>
<protein>
    <recommendedName>
        <fullName evidence="1">GSCFA domain-containing protein</fullName>
    </recommendedName>
</protein>
<dbReference type="RefSeq" id="WP_065116767.1">
    <property type="nucleotide sequence ID" value="NZ_CAICSX020000002.1"/>
</dbReference>
<accession>A0AAN2AAV6</accession>
<sequence length="349" mass="39236">MRTNSPYAKLPDTSFWKRSVSGLSAQDVDPLIATPFTIGTQSAVATAGSCFAQHISRTLSEKGFNYLVPETGPADKNYGVYPCRFGNIYTVRQLLQTFERAYGLRASMSSAWRRGDVFIDPYRPQIEPDGFASLKELEDDRFTHLEHVRAMFEKCDVFIFTLGLTEGWETSEGTVVPLAPGVAGYPEDTETYQFKNYNVLDMVSDFSAFMAKFRRVNPSVKVLLTVSPVPLIATFEKRHVLEANVYSKSALRVAADMICQSDENVHYFPSYEIITGPHNGYRYFESDLRSVSPAGVAQVMSIFSKHFLTDIVLDEQPRATPTIAIPTTQNDEPRHELYEIICDEEAIDP</sequence>
<proteinExistence type="predicted"/>
<dbReference type="Pfam" id="PF08885">
    <property type="entry name" value="GSCFA"/>
    <property type="match status" value="1"/>
</dbReference>
<dbReference type="InterPro" id="IPR014982">
    <property type="entry name" value="GSCFA"/>
</dbReference>
<gene>
    <name evidence="2" type="ORF">AGRHK599_LOCUS4891</name>
</gene>
<dbReference type="KEGG" id="aro:B0909_13650"/>
<feature type="domain" description="GSCFA" evidence="1">
    <location>
        <begin position="44"/>
        <end position="303"/>
    </location>
</feature>
<evidence type="ECO:0000313" key="3">
    <source>
        <dbReference type="Proteomes" id="UP000528185"/>
    </source>
</evidence>
<dbReference type="Proteomes" id="UP000528185">
    <property type="component" value="Unassembled WGS sequence"/>
</dbReference>
<dbReference type="EMBL" id="CAICSX020000002">
    <property type="protein sequence ID" value="CAD0216628.1"/>
    <property type="molecule type" value="Genomic_DNA"/>
</dbReference>
<evidence type="ECO:0000313" key="2">
    <source>
        <dbReference type="EMBL" id="CAD0216628.1"/>
    </source>
</evidence>
<reference evidence="2 3" key="1">
    <citation type="submission" date="2020-06" db="EMBL/GenBank/DDBJ databases">
        <authorList>
            <person name="De Coninck B."/>
            <person name="Ibrahim H."/>
        </authorList>
    </citation>
    <scope>NUCLEOTIDE SEQUENCE [LARGE SCALE GENOMIC DNA]</scope>
    <source>
        <strain evidence="2">Ag_rhizogenes_K599</strain>
    </source>
</reference>